<dbReference type="VEuPathDB" id="ToxoDB:LOC34621386"/>
<gene>
    <name evidence="1" type="ORF">cyc_04935</name>
</gene>
<organism evidence="1 2">
    <name type="scientific">Cyclospora cayetanensis</name>
    <dbReference type="NCBI Taxonomy" id="88456"/>
    <lineage>
        <taxon>Eukaryota</taxon>
        <taxon>Sar</taxon>
        <taxon>Alveolata</taxon>
        <taxon>Apicomplexa</taxon>
        <taxon>Conoidasida</taxon>
        <taxon>Coccidia</taxon>
        <taxon>Eucoccidiorida</taxon>
        <taxon>Eimeriorina</taxon>
        <taxon>Eimeriidae</taxon>
        <taxon>Cyclospora</taxon>
    </lineage>
</organism>
<keyword evidence="2" id="KW-1185">Reference proteome</keyword>
<evidence type="ECO:0000313" key="1">
    <source>
        <dbReference type="EMBL" id="OEH76487.1"/>
    </source>
</evidence>
<dbReference type="EMBL" id="JROU02001448">
    <property type="protein sequence ID" value="OEH76487.1"/>
    <property type="molecule type" value="Genomic_DNA"/>
</dbReference>
<sequence length="140" mass="15434">MQGLHRQEQQRELKAVAAAALGVPHWLPSQQPQEEDSREEVALTLSYSVKQTRPRSPSSLSALYAPRRDRQCCGDARGKGGHNSSRMQRRICESLVEMLMDWDGGGQRVKTGARKAPAQRCRMLMAETEMGLGVTGSAPS</sequence>
<dbReference type="AlphaFoldDB" id="A0A1D3CZ65"/>
<dbReference type="InParanoid" id="A0A1D3CZ65"/>
<proteinExistence type="predicted"/>
<comment type="caution">
    <text evidence="1">The sequence shown here is derived from an EMBL/GenBank/DDBJ whole genome shotgun (WGS) entry which is preliminary data.</text>
</comment>
<reference evidence="1 2" key="1">
    <citation type="journal article" date="2016" name="BMC Genomics">
        <title>Comparative genomics reveals Cyclospora cayetanensis possesses coccidia-like metabolism and invasion components but unique surface antigens.</title>
        <authorList>
            <person name="Liu S."/>
            <person name="Wang L."/>
            <person name="Zheng H."/>
            <person name="Xu Z."/>
            <person name="Roellig D.M."/>
            <person name="Li N."/>
            <person name="Frace M.A."/>
            <person name="Tang K."/>
            <person name="Arrowood M.J."/>
            <person name="Moss D.M."/>
            <person name="Zhang L."/>
            <person name="Feng Y."/>
            <person name="Xiao L."/>
        </authorList>
    </citation>
    <scope>NUCLEOTIDE SEQUENCE [LARGE SCALE GENOMIC DNA]</scope>
    <source>
        <strain evidence="1 2">CHN_HEN01</strain>
    </source>
</reference>
<dbReference type="Proteomes" id="UP000095192">
    <property type="component" value="Unassembled WGS sequence"/>
</dbReference>
<evidence type="ECO:0000313" key="2">
    <source>
        <dbReference type="Proteomes" id="UP000095192"/>
    </source>
</evidence>
<dbReference type="VEuPathDB" id="ToxoDB:cyc_04935"/>
<protein>
    <submittedName>
        <fullName evidence="1">Uncharacterized protein</fullName>
    </submittedName>
</protein>
<name>A0A1D3CZ65_9EIME</name>
<accession>A0A1D3CZ65</accession>